<proteinExistence type="predicted"/>
<evidence type="ECO:0000313" key="2">
    <source>
        <dbReference type="EnsemblPlants" id="OB03G45210.1"/>
    </source>
</evidence>
<dbReference type="EnsemblPlants" id="OB03G45210.1">
    <property type="protein sequence ID" value="OB03G45210.1"/>
    <property type="gene ID" value="OB03G45210"/>
</dbReference>
<protein>
    <recommendedName>
        <fullName evidence="4">Secreted protein</fullName>
    </recommendedName>
</protein>
<keyword evidence="3" id="KW-1185">Reference proteome</keyword>
<dbReference type="Gramene" id="OB03G45210.1">
    <property type="protein sequence ID" value="OB03G45210.1"/>
    <property type="gene ID" value="OB03G45210"/>
</dbReference>
<dbReference type="HOGENOM" id="CLU_2444383_0_0_1"/>
<name>J3LTZ5_ORYBR</name>
<accession>J3LTZ5</accession>
<organism evidence="2">
    <name type="scientific">Oryza brachyantha</name>
    <name type="common">malo sina</name>
    <dbReference type="NCBI Taxonomy" id="4533"/>
    <lineage>
        <taxon>Eukaryota</taxon>
        <taxon>Viridiplantae</taxon>
        <taxon>Streptophyta</taxon>
        <taxon>Embryophyta</taxon>
        <taxon>Tracheophyta</taxon>
        <taxon>Spermatophyta</taxon>
        <taxon>Magnoliopsida</taxon>
        <taxon>Liliopsida</taxon>
        <taxon>Poales</taxon>
        <taxon>Poaceae</taxon>
        <taxon>BOP clade</taxon>
        <taxon>Oryzoideae</taxon>
        <taxon>Oryzeae</taxon>
        <taxon>Oryzinae</taxon>
        <taxon>Oryza</taxon>
    </lineage>
</organism>
<evidence type="ECO:0000256" key="1">
    <source>
        <dbReference type="SAM" id="SignalP"/>
    </source>
</evidence>
<evidence type="ECO:0008006" key="4">
    <source>
        <dbReference type="Google" id="ProtNLM"/>
    </source>
</evidence>
<reference evidence="2" key="2">
    <citation type="submission" date="2013-04" db="UniProtKB">
        <authorList>
            <consortium name="EnsemblPlants"/>
        </authorList>
    </citation>
    <scope>IDENTIFICATION</scope>
</reference>
<feature type="chain" id="PRO_5003773922" description="Secreted protein" evidence="1">
    <location>
        <begin position="20"/>
        <end position="90"/>
    </location>
</feature>
<keyword evidence="1" id="KW-0732">Signal</keyword>
<feature type="signal peptide" evidence="1">
    <location>
        <begin position="1"/>
        <end position="19"/>
    </location>
</feature>
<reference evidence="2" key="1">
    <citation type="journal article" date="2013" name="Nat. Commun.">
        <title>Whole-genome sequencing of Oryza brachyantha reveals mechanisms underlying Oryza genome evolution.</title>
        <authorList>
            <person name="Chen J."/>
            <person name="Huang Q."/>
            <person name="Gao D."/>
            <person name="Wang J."/>
            <person name="Lang Y."/>
            <person name="Liu T."/>
            <person name="Li B."/>
            <person name="Bai Z."/>
            <person name="Luis Goicoechea J."/>
            <person name="Liang C."/>
            <person name="Chen C."/>
            <person name="Zhang W."/>
            <person name="Sun S."/>
            <person name="Liao Y."/>
            <person name="Zhang X."/>
            <person name="Yang L."/>
            <person name="Song C."/>
            <person name="Wang M."/>
            <person name="Shi J."/>
            <person name="Liu G."/>
            <person name="Liu J."/>
            <person name="Zhou H."/>
            <person name="Zhou W."/>
            <person name="Yu Q."/>
            <person name="An N."/>
            <person name="Chen Y."/>
            <person name="Cai Q."/>
            <person name="Wang B."/>
            <person name="Liu B."/>
            <person name="Min J."/>
            <person name="Huang Y."/>
            <person name="Wu H."/>
            <person name="Li Z."/>
            <person name="Zhang Y."/>
            <person name="Yin Y."/>
            <person name="Song W."/>
            <person name="Jiang J."/>
            <person name="Jackson S.A."/>
            <person name="Wing R.A."/>
            <person name="Wang J."/>
            <person name="Chen M."/>
        </authorList>
    </citation>
    <scope>NUCLEOTIDE SEQUENCE [LARGE SCALE GENOMIC DNA]</scope>
    <source>
        <strain evidence="2">cv. IRGC 101232</strain>
    </source>
</reference>
<evidence type="ECO:0000313" key="3">
    <source>
        <dbReference type="Proteomes" id="UP000006038"/>
    </source>
</evidence>
<dbReference type="AlphaFoldDB" id="J3LTZ5"/>
<sequence>MHDLCCCRFLLRLRRRVLLMQHVLLLAARRCGRRRRRRRRRRGGSSVHWLLRCARRAVARWCIRSSIICERRWAWMGPRPRAVCPLAPME</sequence>
<dbReference type="Proteomes" id="UP000006038">
    <property type="component" value="Chromosome 3"/>
</dbReference>